<dbReference type="EMBL" id="PVLV01000373">
    <property type="protein sequence ID" value="PRH77130.1"/>
    <property type="molecule type" value="Genomic_DNA"/>
</dbReference>
<dbReference type="InterPro" id="IPR054120">
    <property type="entry name" value="PBPA_dimer"/>
</dbReference>
<dbReference type="GO" id="GO:0071555">
    <property type="term" value="P:cell wall organization"/>
    <property type="evidence" value="ECO:0007669"/>
    <property type="project" value="TreeGrafter"/>
</dbReference>
<feature type="domain" description="Penicillin-binding protein transpeptidase" evidence="1">
    <location>
        <begin position="156"/>
        <end position="481"/>
    </location>
</feature>
<dbReference type="GO" id="GO:0071972">
    <property type="term" value="F:peptidoglycan L,D-transpeptidase activity"/>
    <property type="evidence" value="ECO:0007669"/>
    <property type="project" value="TreeGrafter"/>
</dbReference>
<dbReference type="InterPro" id="IPR001460">
    <property type="entry name" value="PCN-bd_Tpept"/>
</dbReference>
<dbReference type="SUPFAM" id="SSF56601">
    <property type="entry name" value="beta-lactamase/transpeptidase-like"/>
    <property type="match status" value="1"/>
</dbReference>
<dbReference type="PANTHER" id="PTHR30627">
    <property type="entry name" value="PEPTIDOGLYCAN D,D-TRANSPEPTIDASE"/>
    <property type="match status" value="1"/>
</dbReference>
<evidence type="ECO:0000313" key="4">
    <source>
        <dbReference type="Proteomes" id="UP000239322"/>
    </source>
</evidence>
<accession>A0A2S9PRS6</accession>
<dbReference type="AlphaFoldDB" id="A0A2S9PRS6"/>
<dbReference type="Gene3D" id="3.90.1310.10">
    <property type="entry name" value="Penicillin-binding protein 2a (Domain 2)"/>
    <property type="match status" value="1"/>
</dbReference>
<proteinExistence type="predicted"/>
<dbReference type="PANTHER" id="PTHR30627:SF24">
    <property type="entry name" value="PENICILLIN-BINDING PROTEIN 4B"/>
    <property type="match status" value="1"/>
</dbReference>
<evidence type="ECO:0000259" key="1">
    <source>
        <dbReference type="Pfam" id="PF00905"/>
    </source>
</evidence>
<comment type="caution">
    <text evidence="3">The sequence shown here is derived from an EMBL/GenBank/DDBJ whole genome shotgun (WGS) entry which is preliminary data.</text>
</comment>
<gene>
    <name evidence="3" type="ORF">C6N75_21965</name>
</gene>
<name>A0A2S9PRS6_9ACTN</name>
<dbReference type="Gene3D" id="3.40.710.10">
    <property type="entry name" value="DD-peptidase/beta-lactamase superfamily"/>
    <property type="match status" value="1"/>
</dbReference>
<dbReference type="GO" id="GO:0008658">
    <property type="term" value="F:penicillin binding"/>
    <property type="evidence" value="ECO:0007669"/>
    <property type="project" value="InterPro"/>
</dbReference>
<dbReference type="Pfam" id="PF21922">
    <property type="entry name" value="PBP_dimer_2"/>
    <property type="match status" value="1"/>
</dbReference>
<dbReference type="InterPro" id="IPR050515">
    <property type="entry name" value="Beta-lactam/transpept"/>
</dbReference>
<dbReference type="OrthoDB" id="9766847at2"/>
<sequence length="487" mass="52426">MNKPLRHIAIFCGLLVLALLIRNNWIQYVRADELSTHKYNQRVAIERYASPRGNIVVDGKPITGSVKTDSNYFVYKRTYTDGEMWSPVTGYASQAFGANQIEKLEDGILTGNDDQLFFDRTLAMFTGDKKKGGDVITTLNGAAQKAAFEGLGDKKGAVAAIEPSTGKILALASTPSYDPSSFAAGFSQKEADTFTRLDKDKDKPMLNRALREIYPPGSTFKVLTAAAALENGVVKDIDAPTDTPEPYILPGTRTPMKNHAEGCENASLNKALEVSCNSVFAKLGDSVGRDKMVEMAEKFGFNNPEIDVPVRAAASVYDKNMSRDGNAQSSIGQFNTATTPLQMAMVTAAIANDGKLMKPYMVDELRSPDLDLLEKHEPEEMSRPMSAETAQLVQKMMENVVDNGTGGKAGIDGVKVGGKTGTAQHGEQNKARPYAWFVSYAKTDQGSPVAVAVIVEDSSAVAREDISGGGLAGPIARDVMKAVLDSK</sequence>
<keyword evidence="4" id="KW-1185">Reference proteome</keyword>
<dbReference type="RefSeq" id="WP_105870624.1">
    <property type="nucleotide sequence ID" value="NZ_PVLV01000373.1"/>
</dbReference>
<evidence type="ECO:0000259" key="2">
    <source>
        <dbReference type="Pfam" id="PF21922"/>
    </source>
</evidence>
<evidence type="ECO:0000313" key="3">
    <source>
        <dbReference type="EMBL" id="PRH77130.1"/>
    </source>
</evidence>
<reference evidence="3 4" key="1">
    <citation type="submission" date="2018-03" db="EMBL/GenBank/DDBJ databases">
        <title>Novel Streptomyces sp. from soil.</title>
        <authorList>
            <person name="Tan G.Y.A."/>
            <person name="Lee Z.Y."/>
        </authorList>
    </citation>
    <scope>NUCLEOTIDE SEQUENCE [LARGE SCALE GENOMIC DNA]</scope>
    <source>
        <strain evidence="3 4">ST5x</strain>
    </source>
</reference>
<dbReference type="Proteomes" id="UP000239322">
    <property type="component" value="Unassembled WGS sequence"/>
</dbReference>
<organism evidence="3 4">
    <name type="scientific">Streptomyces solincola</name>
    <dbReference type="NCBI Taxonomy" id="2100817"/>
    <lineage>
        <taxon>Bacteria</taxon>
        <taxon>Bacillati</taxon>
        <taxon>Actinomycetota</taxon>
        <taxon>Actinomycetes</taxon>
        <taxon>Kitasatosporales</taxon>
        <taxon>Streptomycetaceae</taxon>
        <taxon>Streptomyces</taxon>
    </lineage>
</organism>
<dbReference type="GO" id="GO:0005886">
    <property type="term" value="C:plasma membrane"/>
    <property type="evidence" value="ECO:0007669"/>
    <property type="project" value="TreeGrafter"/>
</dbReference>
<dbReference type="InterPro" id="IPR012338">
    <property type="entry name" value="Beta-lactam/transpept-like"/>
</dbReference>
<dbReference type="Pfam" id="PF00905">
    <property type="entry name" value="Transpeptidase"/>
    <property type="match status" value="1"/>
</dbReference>
<protein>
    <submittedName>
        <fullName evidence="3">Penicillin-binding protein</fullName>
    </submittedName>
</protein>
<feature type="domain" description="Penicillin binding protein A dimerisation" evidence="2">
    <location>
        <begin position="52"/>
        <end position="135"/>
    </location>
</feature>